<feature type="domain" description="SMEK" evidence="1">
    <location>
        <begin position="9"/>
        <end position="151"/>
    </location>
</feature>
<evidence type="ECO:0000313" key="3">
    <source>
        <dbReference type="Proteomes" id="UP000294239"/>
    </source>
</evidence>
<dbReference type="SUPFAM" id="SSF52540">
    <property type="entry name" value="P-loop containing nucleoside triphosphate hydrolases"/>
    <property type="match status" value="1"/>
</dbReference>
<dbReference type="Proteomes" id="UP000294239">
    <property type="component" value="Unassembled WGS sequence"/>
</dbReference>
<comment type="caution">
    <text evidence="2">The sequence shown here is derived from an EMBL/GenBank/DDBJ whole genome shotgun (WGS) entry which is preliminary data.</text>
</comment>
<gene>
    <name evidence="2" type="ORF">EYC79_04765</name>
</gene>
<dbReference type="GeneID" id="301040490"/>
<dbReference type="Gene3D" id="3.40.50.300">
    <property type="entry name" value="P-loop containing nucleotide triphosphate hydrolases"/>
    <property type="match status" value="1"/>
</dbReference>
<dbReference type="RefSeq" id="WP_130977295.1">
    <property type="nucleotide sequence ID" value="NZ_SISF01000023.1"/>
</dbReference>
<sequence>MNSQEYLDQIKRYFTHLVVDIKCNNACDHFDINKIAENFFIPILSIIFDCPDLKNQNLIKANFPSVDLGSIVRKLSFQITSDGSSSKIIHTLEKFREHKLEALFDELYILVITEKQGSYSSKALLEEIEKHRITFDVNAHVIDYTDLMAKIASASVGTLRSLHEALTAEFERYSDYNRFQNDLEGFLHFSNSKIEIEKKTKKYIPSIYVEPTKSKETTRIFGHPTFFGRKIEDELRKVDYSYLNKQLVKIDLPPLTSAIVPLADNDFPRSIEDVGKHLEDRKALIDLEIERVNPFGHSPKNRKSRPVVAPEKKAMQYLLKLKTEGMASHAEWTYIEALRLIKQAESKILLITSVAGQGKTNFICDLVENQFAKFEIPTVFIPARELNKYPHPNRIFSFISQNRYLPKCDNVYDVLDLFNRVSKGINKPFIIAIDGINEVKELDSFLSELSDFLNATCQFEFIKTIITCRTEFFDSKFSSLLSEPFSDSILRIEDLKAEMSDDSLRRMLRSYLKHFQIKVELSSHAESFLKSDLLMMRIFCDLNEGKDKGHISDIYKIQLYQDYLLRKAESFPKHLKKELLPSLYRIAQQMLSDNCFYNINIGGYTAEQQEIVERLVSEDIILRREPSEKTLETMLDETISFTYDELRDFIIATYLAKDLAKTDFSAFCSVFANLEPLPIYEGVFKYVYLIARQSDDALILRQCEDAKKFDSHYSYAIATLPHEFQTEDDVKRVIEYLDVSGDKEVVASLAVFLFNSGRSDRLLNRRLLVEHINSLDDPDAENLLLTMFRTRASVRSWEGDPIKDFLNAWLEYPTPTDGEDPYLIFVIQLAFLADHGLRFEIKSELEQIKGRGKNAGCFAFVENARSSNISTFAKSIDAFVGVSK</sequence>
<dbReference type="NCBIfam" id="NF033859">
    <property type="entry name" value="SMEK_N"/>
    <property type="match status" value="1"/>
</dbReference>
<protein>
    <recommendedName>
        <fullName evidence="1">SMEK domain-containing protein</fullName>
    </recommendedName>
</protein>
<organism evidence="2 3">
    <name type="scientific">Agrobacterium cavarae</name>
    <dbReference type="NCBI Taxonomy" id="2528239"/>
    <lineage>
        <taxon>Bacteria</taxon>
        <taxon>Pseudomonadati</taxon>
        <taxon>Pseudomonadota</taxon>
        <taxon>Alphaproteobacteria</taxon>
        <taxon>Hyphomicrobiales</taxon>
        <taxon>Rhizobiaceae</taxon>
        <taxon>Rhizobium/Agrobacterium group</taxon>
        <taxon>Agrobacterium</taxon>
    </lineage>
</organism>
<reference evidence="2 3" key="1">
    <citation type="submission" date="2019-02" db="EMBL/GenBank/DDBJ databases">
        <title>Current taxonomic status of genus Agrobacterium and description of Agrobacterium cavarae sp. nov. isolated from maize roots.</title>
        <authorList>
            <person name="Flores-Felix J.D."/>
            <person name="Menendez E."/>
            <person name="Ramirez-Bahena M.H."/>
            <person name="Garcia-Fraile P."/>
            <person name="Velazquez E."/>
        </authorList>
    </citation>
    <scope>NUCLEOTIDE SEQUENCE [LARGE SCALE GENOMIC DNA]</scope>
    <source>
        <strain evidence="2 3">RZME10</strain>
    </source>
</reference>
<name>A0ABY1YC47_9HYPH</name>
<dbReference type="InterPro" id="IPR047740">
    <property type="entry name" value="SMEK_dom"/>
</dbReference>
<accession>A0ABY1YC47</accession>
<dbReference type="Pfam" id="PF21941">
    <property type="entry name" value="SMEK_N"/>
    <property type="match status" value="1"/>
</dbReference>
<proteinExistence type="predicted"/>
<dbReference type="EMBL" id="SISF01000023">
    <property type="protein sequence ID" value="TBN17118.1"/>
    <property type="molecule type" value="Genomic_DNA"/>
</dbReference>
<dbReference type="InterPro" id="IPR027417">
    <property type="entry name" value="P-loop_NTPase"/>
</dbReference>
<evidence type="ECO:0000313" key="2">
    <source>
        <dbReference type="EMBL" id="TBN17118.1"/>
    </source>
</evidence>
<evidence type="ECO:0000259" key="1">
    <source>
        <dbReference type="Pfam" id="PF21941"/>
    </source>
</evidence>
<keyword evidence="3" id="KW-1185">Reference proteome</keyword>